<dbReference type="EMBL" id="JARKIE010000442">
    <property type="protein sequence ID" value="KAJ7638139.1"/>
    <property type="molecule type" value="Genomic_DNA"/>
</dbReference>
<protein>
    <submittedName>
        <fullName evidence="2">Oxidoreductase</fullName>
    </submittedName>
</protein>
<dbReference type="Gene3D" id="3.40.50.720">
    <property type="entry name" value="NAD(P)-binding Rossmann-like Domain"/>
    <property type="match status" value="1"/>
</dbReference>
<feature type="transmembrane region" description="Helical" evidence="1">
    <location>
        <begin position="12"/>
        <end position="33"/>
    </location>
</feature>
<dbReference type="PANTHER" id="PTHR43550">
    <property type="entry name" value="3-KETODIHYDROSPHINGOSINE REDUCTASE"/>
    <property type="match status" value="1"/>
</dbReference>
<dbReference type="PRINTS" id="PR00081">
    <property type="entry name" value="GDHRDH"/>
</dbReference>
<dbReference type="AlphaFoldDB" id="A0AAD7C3A8"/>
<comment type="caution">
    <text evidence="2">The sequence shown here is derived from an EMBL/GenBank/DDBJ whole genome shotgun (WGS) entry which is preliminary data.</text>
</comment>
<dbReference type="GO" id="GO:0005789">
    <property type="term" value="C:endoplasmic reticulum membrane"/>
    <property type="evidence" value="ECO:0007669"/>
    <property type="project" value="TreeGrafter"/>
</dbReference>
<keyword evidence="1" id="KW-0812">Transmembrane</keyword>
<name>A0AAD7C3A8_MYCRO</name>
<evidence type="ECO:0000313" key="3">
    <source>
        <dbReference type="Proteomes" id="UP001221757"/>
    </source>
</evidence>
<evidence type="ECO:0000313" key="2">
    <source>
        <dbReference type="EMBL" id="KAJ7638139.1"/>
    </source>
</evidence>
<dbReference type="Proteomes" id="UP001221757">
    <property type="component" value="Unassembled WGS sequence"/>
</dbReference>
<keyword evidence="3" id="KW-1185">Reference proteome</keyword>
<evidence type="ECO:0000256" key="1">
    <source>
        <dbReference type="SAM" id="Phobius"/>
    </source>
</evidence>
<reference evidence="2" key="1">
    <citation type="submission" date="2023-03" db="EMBL/GenBank/DDBJ databases">
        <title>Massive genome expansion in bonnet fungi (Mycena s.s.) driven by repeated elements and novel gene families across ecological guilds.</title>
        <authorList>
            <consortium name="Lawrence Berkeley National Laboratory"/>
            <person name="Harder C.B."/>
            <person name="Miyauchi S."/>
            <person name="Viragh M."/>
            <person name="Kuo A."/>
            <person name="Thoen E."/>
            <person name="Andreopoulos B."/>
            <person name="Lu D."/>
            <person name="Skrede I."/>
            <person name="Drula E."/>
            <person name="Henrissat B."/>
            <person name="Morin E."/>
            <person name="Kohler A."/>
            <person name="Barry K."/>
            <person name="LaButti K."/>
            <person name="Morin E."/>
            <person name="Salamov A."/>
            <person name="Lipzen A."/>
            <person name="Mereny Z."/>
            <person name="Hegedus B."/>
            <person name="Baldrian P."/>
            <person name="Stursova M."/>
            <person name="Weitz H."/>
            <person name="Taylor A."/>
            <person name="Grigoriev I.V."/>
            <person name="Nagy L.G."/>
            <person name="Martin F."/>
            <person name="Kauserud H."/>
        </authorList>
    </citation>
    <scope>NUCLEOTIDE SEQUENCE</scope>
    <source>
        <strain evidence="2">CBHHK067</strain>
    </source>
</reference>
<proteinExistence type="predicted"/>
<dbReference type="PANTHER" id="PTHR43550:SF3">
    <property type="entry name" value="3-KETODIHYDROSPHINGOSINE REDUCTASE"/>
    <property type="match status" value="1"/>
</dbReference>
<organism evidence="2 3">
    <name type="scientific">Mycena rosella</name>
    <name type="common">Pink bonnet</name>
    <name type="synonym">Agaricus rosellus</name>
    <dbReference type="NCBI Taxonomy" id="1033263"/>
    <lineage>
        <taxon>Eukaryota</taxon>
        <taxon>Fungi</taxon>
        <taxon>Dikarya</taxon>
        <taxon>Basidiomycota</taxon>
        <taxon>Agaricomycotina</taxon>
        <taxon>Agaricomycetes</taxon>
        <taxon>Agaricomycetidae</taxon>
        <taxon>Agaricales</taxon>
        <taxon>Marasmiineae</taxon>
        <taxon>Mycenaceae</taxon>
        <taxon>Mycena</taxon>
    </lineage>
</organism>
<gene>
    <name evidence="2" type="ORF">B0H17DRAFT_1106289</name>
</gene>
<accession>A0AAD7C3A8</accession>
<dbReference type="Pfam" id="PF00106">
    <property type="entry name" value="adh_short"/>
    <property type="match status" value="1"/>
</dbReference>
<dbReference type="GO" id="GO:0047560">
    <property type="term" value="F:3-dehydrosphinganine reductase activity"/>
    <property type="evidence" value="ECO:0007669"/>
    <property type="project" value="TreeGrafter"/>
</dbReference>
<sequence>MFFSKSWNPDGLHIYITGGSTGLGLSTALILAGKGAHVSIVARNQEKLDKAVEAMENCRQHPNQLLTAYSFSLTTAEESAAALEAVCKPHDGRAPDAVFACAGSSKPMFFMDMTPQDMADGMVNGYWIQAWTAMAAAKKMVREGTKGKIVLVSSTLGYMSFIGWASYSPAKHALRGLADTLQSEFMLYDIDCHIFFPPTMFTPGYDEENKTKPKIVREIESTDDGLTADAAAKAMIYGVQKGHAHITGDMITDLFRASTRGAAPRHNIFLDTIYDMAASIIAPIWRMSVDKRVRAHRVEHQQYLHDSGFFS</sequence>
<feature type="transmembrane region" description="Helical" evidence="1">
    <location>
        <begin position="149"/>
        <end position="167"/>
    </location>
</feature>
<dbReference type="FunFam" id="3.40.50.720:FF:000468">
    <property type="entry name" value="Short-chain dehydrogenase, putative"/>
    <property type="match status" value="1"/>
</dbReference>
<keyword evidence="1" id="KW-1133">Transmembrane helix</keyword>
<dbReference type="GO" id="GO:0006666">
    <property type="term" value="P:3-keto-sphinganine metabolic process"/>
    <property type="evidence" value="ECO:0007669"/>
    <property type="project" value="TreeGrafter"/>
</dbReference>
<dbReference type="GO" id="GO:0030148">
    <property type="term" value="P:sphingolipid biosynthetic process"/>
    <property type="evidence" value="ECO:0007669"/>
    <property type="project" value="TreeGrafter"/>
</dbReference>
<keyword evidence="1" id="KW-0472">Membrane</keyword>
<dbReference type="SUPFAM" id="SSF51735">
    <property type="entry name" value="NAD(P)-binding Rossmann-fold domains"/>
    <property type="match status" value="1"/>
</dbReference>
<dbReference type="InterPro" id="IPR002347">
    <property type="entry name" value="SDR_fam"/>
</dbReference>
<dbReference type="InterPro" id="IPR036291">
    <property type="entry name" value="NAD(P)-bd_dom_sf"/>
</dbReference>